<gene>
    <name evidence="2" type="ORF">NUITMVK2_2820</name>
</gene>
<sequence length="61" mass="6660">MSRVTAIISAVVMLNGERVDDDRLQLDTNPLLMDAISAVKYLAGKMEQLQNIIAELKASNA</sequence>
<evidence type="ECO:0000313" key="2">
    <source>
        <dbReference type="EMBL" id="BDB31168.1"/>
    </source>
</evidence>
<protein>
    <submittedName>
        <fullName evidence="1">Uncharacterized protein</fullName>
    </submittedName>
</protein>
<geneLocation type="plasmid" evidence="1">
    <name>pKP04VIM</name>
</geneLocation>
<dbReference type="Proteomes" id="UP001319930">
    <property type="component" value="Plasmid pNUITM-VK2"/>
</dbReference>
<reference evidence="1" key="1">
    <citation type="submission" date="2015-12" db="EMBL/GenBank/DDBJ databases">
        <title>Klebsiella pneumoniae strain KP04 plasmid pKP04VIM, complete sequence.</title>
        <authorList>
            <person name="Li R."/>
            <person name="Lin D."/>
            <person name="Chen C."/>
        </authorList>
    </citation>
    <scope>NUCLEOTIDE SEQUENCE</scope>
    <source>
        <plasmid evidence="1">pKP04VIM</plasmid>
    </source>
</reference>
<dbReference type="PATRIC" id="fig|573.1650.peg.5749"/>
<evidence type="ECO:0000313" key="1">
    <source>
        <dbReference type="EMBL" id="ANS55456.1"/>
    </source>
</evidence>
<dbReference type="EMBL" id="KU318421">
    <property type="protein sequence ID" value="ANS55456.1"/>
    <property type="molecule type" value="Genomic_DNA"/>
</dbReference>
<dbReference type="RefSeq" id="WP_017901373.1">
    <property type="nucleotide sequence ID" value="NZ_AP018583.1"/>
</dbReference>
<dbReference type="EMBL" id="AP025164">
    <property type="protein sequence ID" value="BDB31168.1"/>
    <property type="molecule type" value="Genomic_DNA"/>
</dbReference>
<keyword evidence="1" id="KW-0614">Plasmid</keyword>
<geneLocation type="plasmid" evidence="2 3">
    <name>pNUITM-VK2</name>
</geneLocation>
<dbReference type="GeneID" id="93757030"/>
<accession>A0A1B1LQX3</accession>
<dbReference type="AlphaFoldDB" id="A0A1B1LQX3"/>
<proteinExistence type="predicted"/>
<name>A0A1B1LQX3_KLEPN</name>
<evidence type="ECO:0000313" key="3">
    <source>
        <dbReference type="Proteomes" id="UP001319930"/>
    </source>
</evidence>
<reference evidence="2 3" key="2">
    <citation type="submission" date="2021-09" db="EMBL/GenBank/DDBJ databases">
        <title>Whole genome sequencing of antimicrobial-resistant bacteria isolated from aquatic animals, plants, and environment in Asia.</title>
        <authorList>
            <person name="Hirabayashi A."/>
            <person name="Suzuki M."/>
        </authorList>
    </citation>
    <scope>NUCLEOTIDE SEQUENCE [LARGE SCALE GENOMIC DNA]</scope>
    <source>
        <strain evidence="2 3">NUITM-VK2</strain>
        <plasmid evidence="2 3">pNUITM-VK2</plasmid>
    </source>
</reference>
<organism evidence="1">
    <name type="scientific">Klebsiella pneumoniae</name>
    <dbReference type="NCBI Taxonomy" id="573"/>
    <lineage>
        <taxon>Bacteria</taxon>
        <taxon>Pseudomonadati</taxon>
        <taxon>Pseudomonadota</taxon>
        <taxon>Gammaproteobacteria</taxon>
        <taxon>Enterobacterales</taxon>
        <taxon>Enterobacteriaceae</taxon>
        <taxon>Klebsiella/Raoultella group</taxon>
        <taxon>Klebsiella</taxon>
        <taxon>Klebsiella pneumoniae complex</taxon>
    </lineage>
</organism>